<evidence type="ECO:0000313" key="14">
    <source>
        <dbReference type="EMBL" id="KAK9719601.1"/>
    </source>
</evidence>
<dbReference type="GO" id="GO:0003724">
    <property type="term" value="F:RNA helicase activity"/>
    <property type="evidence" value="ECO:0007669"/>
    <property type="project" value="UniProtKB-EC"/>
</dbReference>
<evidence type="ECO:0000259" key="12">
    <source>
        <dbReference type="PROSITE" id="PS51194"/>
    </source>
</evidence>
<comment type="similarity">
    <text evidence="9">Belongs to the DEAD box helicase family.</text>
</comment>
<dbReference type="PROSITE" id="PS51195">
    <property type="entry name" value="Q_MOTIF"/>
    <property type="match status" value="1"/>
</dbReference>
<dbReference type="SMART" id="SM00490">
    <property type="entry name" value="HELICc"/>
    <property type="match status" value="1"/>
</dbReference>
<feature type="short sequence motif" description="Q motif" evidence="8">
    <location>
        <begin position="199"/>
        <end position="227"/>
    </location>
</feature>
<dbReference type="GO" id="GO:0016787">
    <property type="term" value="F:hydrolase activity"/>
    <property type="evidence" value="ECO:0007669"/>
    <property type="project" value="UniProtKB-KW"/>
</dbReference>
<dbReference type="Gene3D" id="3.40.50.300">
    <property type="entry name" value="P-loop containing nucleotide triphosphate hydrolases"/>
    <property type="match status" value="2"/>
</dbReference>
<feature type="domain" description="DEAD-box RNA helicase Q" evidence="13">
    <location>
        <begin position="199"/>
        <end position="227"/>
    </location>
</feature>
<feature type="region of interest" description="Disordered" evidence="10">
    <location>
        <begin position="19"/>
        <end position="53"/>
    </location>
</feature>
<keyword evidence="4 9" id="KW-0347">Helicase</keyword>
<dbReference type="InterPro" id="IPR014001">
    <property type="entry name" value="Helicase_ATP-bd"/>
</dbReference>
<feature type="region of interest" description="Disordered" evidence="10">
    <location>
        <begin position="68"/>
        <end position="198"/>
    </location>
</feature>
<dbReference type="InterPro" id="IPR000629">
    <property type="entry name" value="RNA-helicase_DEAD-box_CS"/>
</dbReference>
<dbReference type="SUPFAM" id="SSF52540">
    <property type="entry name" value="P-loop containing nucleoside triphosphate hydrolases"/>
    <property type="match status" value="1"/>
</dbReference>
<sequence>MAVDFVMTIDDEDVVPLLDEEEAVETQETTKKNKKKQKKQEEAINPGFKFDLEGDSVNSLTHSLDFTTAKASLKKRDPSANYTSLDEKIASKRLQMKGKKQPTEEAEDSEEDGMDPDNSFFMDEEEEEDDIEVSDDGDNDEQNSESEEEEEDSEEEVNDEEEEEEEEGEDGSESETEYEKKRKAAYFATPEESSSEVPESFASMNLSRPIMKGLSNIGFVKPTPIQAKTVPVALLGKDICGGAVTGSGKTGAFIVPVLERLLYRPRQNAAIRVLVLCPTRELAIQCHSVATKLAQFTDIDFCLCIGGLSLKVQEATLKQRPDVVIATPGRLIDHIHNSPSFTLDQIEILIMDEADRMLEDGFTAELTEIVNNCPKARQTMLFSATMTDNVDELVRLSLNKPVRLMIDSPKSTADNLTQEFVRVRQHREADRSAMLASLCKKYFKKRCIVFFRSKASAHQMKIIFGLLGMRAAELHGNLTQEQRLEALEQFRDEKVDYLLATDLASRGLDIKGIETVINFNMPTSFAQYQHRVGRTARAGLSGRSVTLVGEADRKMLRIAIKHTSKDKIKNRVIGQEMIQKYKEKIDGLTEQVKEIMKEEKDEKMFRQAEMEVTKAQNLIDHEKEIYGRPARTWFQSEKERQKSKDVALASHNAKFEAKSKKVPNSKKRRMKTSEDVHVENTQMRSIRAAKKALLPKKINTVMERGAKAGPAKKKQKRYNSFSSDLADGSKRNAGPKLTSKNKKGKK</sequence>
<evidence type="ECO:0000256" key="3">
    <source>
        <dbReference type="ARBA" id="ARBA00022801"/>
    </source>
</evidence>
<evidence type="ECO:0000256" key="9">
    <source>
        <dbReference type="RuleBase" id="RU000492"/>
    </source>
</evidence>
<dbReference type="PROSITE" id="PS00039">
    <property type="entry name" value="DEAD_ATP_HELICASE"/>
    <property type="match status" value="1"/>
</dbReference>
<feature type="compositionally biased region" description="Basic residues" evidence="10">
    <location>
        <begin position="660"/>
        <end position="670"/>
    </location>
</feature>
<dbReference type="PANTHER" id="PTHR47959:SF1">
    <property type="entry name" value="ATP-DEPENDENT RNA HELICASE DBPA"/>
    <property type="match status" value="1"/>
</dbReference>
<dbReference type="InterPro" id="IPR001650">
    <property type="entry name" value="Helicase_C-like"/>
</dbReference>
<protein>
    <recommendedName>
        <fullName evidence="1">RNA helicase</fullName>
        <ecNumber evidence="1">3.6.4.13</ecNumber>
    </recommendedName>
</protein>
<evidence type="ECO:0000256" key="6">
    <source>
        <dbReference type="ARBA" id="ARBA00022884"/>
    </source>
</evidence>
<comment type="catalytic activity">
    <reaction evidence="7">
        <text>ATP + H2O = ADP + phosphate + H(+)</text>
        <dbReference type="Rhea" id="RHEA:13065"/>
        <dbReference type="ChEBI" id="CHEBI:15377"/>
        <dbReference type="ChEBI" id="CHEBI:15378"/>
        <dbReference type="ChEBI" id="CHEBI:30616"/>
        <dbReference type="ChEBI" id="CHEBI:43474"/>
        <dbReference type="ChEBI" id="CHEBI:456216"/>
        <dbReference type="EC" id="3.6.4.13"/>
    </reaction>
</comment>
<dbReference type="Pfam" id="PF00270">
    <property type="entry name" value="DEAD"/>
    <property type="match status" value="1"/>
</dbReference>
<reference evidence="14 15" key="1">
    <citation type="submission" date="2023-04" db="EMBL/GenBank/DDBJ databases">
        <title>Genome of Basidiobolus ranarum AG-B5.</title>
        <authorList>
            <person name="Stajich J.E."/>
            <person name="Carter-House D."/>
            <person name="Gryganskyi A."/>
        </authorList>
    </citation>
    <scope>NUCLEOTIDE SEQUENCE [LARGE SCALE GENOMIC DNA]</scope>
    <source>
        <strain evidence="14 15">AG-B5</strain>
    </source>
</reference>
<evidence type="ECO:0000256" key="7">
    <source>
        <dbReference type="ARBA" id="ARBA00047984"/>
    </source>
</evidence>
<dbReference type="CDD" id="cd18787">
    <property type="entry name" value="SF2_C_DEAD"/>
    <property type="match status" value="1"/>
</dbReference>
<dbReference type="SMART" id="SM00487">
    <property type="entry name" value="DEXDc"/>
    <property type="match status" value="1"/>
</dbReference>
<keyword evidence="3 9" id="KW-0378">Hydrolase</keyword>
<keyword evidence="15" id="KW-1185">Reference proteome</keyword>
<evidence type="ECO:0000256" key="1">
    <source>
        <dbReference type="ARBA" id="ARBA00012552"/>
    </source>
</evidence>
<accession>A0ABR2W4F9</accession>
<dbReference type="Pfam" id="PF00271">
    <property type="entry name" value="Helicase_C"/>
    <property type="match status" value="1"/>
</dbReference>
<dbReference type="PROSITE" id="PS51192">
    <property type="entry name" value="HELICASE_ATP_BIND_1"/>
    <property type="match status" value="1"/>
</dbReference>
<feature type="compositionally biased region" description="Acidic residues" evidence="10">
    <location>
        <begin position="122"/>
        <end position="176"/>
    </location>
</feature>
<evidence type="ECO:0000256" key="2">
    <source>
        <dbReference type="ARBA" id="ARBA00022741"/>
    </source>
</evidence>
<evidence type="ECO:0000256" key="8">
    <source>
        <dbReference type="PROSITE-ProRule" id="PRU00552"/>
    </source>
</evidence>
<keyword evidence="2 9" id="KW-0547">Nucleotide-binding</keyword>
<feature type="domain" description="Helicase C-terminal" evidence="12">
    <location>
        <begin position="415"/>
        <end position="596"/>
    </location>
</feature>
<evidence type="ECO:0000256" key="5">
    <source>
        <dbReference type="ARBA" id="ARBA00022840"/>
    </source>
</evidence>
<evidence type="ECO:0000313" key="15">
    <source>
        <dbReference type="Proteomes" id="UP001479436"/>
    </source>
</evidence>
<dbReference type="InterPro" id="IPR011545">
    <property type="entry name" value="DEAD/DEAH_box_helicase_dom"/>
</dbReference>
<dbReference type="PANTHER" id="PTHR47959">
    <property type="entry name" value="ATP-DEPENDENT RNA HELICASE RHLE-RELATED"/>
    <property type="match status" value="1"/>
</dbReference>
<dbReference type="Proteomes" id="UP001479436">
    <property type="component" value="Unassembled WGS sequence"/>
</dbReference>
<keyword evidence="5 9" id="KW-0067">ATP-binding</keyword>
<evidence type="ECO:0000256" key="4">
    <source>
        <dbReference type="ARBA" id="ARBA00022806"/>
    </source>
</evidence>
<dbReference type="InterPro" id="IPR027417">
    <property type="entry name" value="P-loop_NTPase"/>
</dbReference>
<keyword evidence="6" id="KW-0694">RNA-binding</keyword>
<dbReference type="CDD" id="cd17947">
    <property type="entry name" value="DEADc_DDX27"/>
    <property type="match status" value="1"/>
</dbReference>
<feature type="domain" description="Helicase ATP-binding" evidence="11">
    <location>
        <begin position="230"/>
        <end position="404"/>
    </location>
</feature>
<proteinExistence type="inferred from homology"/>
<comment type="caution">
    <text evidence="14">The sequence shown here is derived from an EMBL/GenBank/DDBJ whole genome shotgun (WGS) entry which is preliminary data.</text>
</comment>
<dbReference type="EC" id="3.6.4.13" evidence="1"/>
<name>A0ABR2W4F9_9FUNG</name>
<feature type="region of interest" description="Disordered" evidence="10">
    <location>
        <begin position="701"/>
        <end position="746"/>
    </location>
</feature>
<dbReference type="PROSITE" id="PS51194">
    <property type="entry name" value="HELICASE_CTER"/>
    <property type="match status" value="1"/>
</dbReference>
<evidence type="ECO:0000259" key="13">
    <source>
        <dbReference type="PROSITE" id="PS51195"/>
    </source>
</evidence>
<evidence type="ECO:0000256" key="10">
    <source>
        <dbReference type="SAM" id="MobiDB-lite"/>
    </source>
</evidence>
<feature type="compositionally biased region" description="Acidic residues" evidence="10">
    <location>
        <begin position="104"/>
        <end position="115"/>
    </location>
</feature>
<organism evidence="14 15">
    <name type="scientific">Basidiobolus ranarum</name>
    <dbReference type="NCBI Taxonomy" id="34480"/>
    <lineage>
        <taxon>Eukaryota</taxon>
        <taxon>Fungi</taxon>
        <taxon>Fungi incertae sedis</taxon>
        <taxon>Zoopagomycota</taxon>
        <taxon>Entomophthoromycotina</taxon>
        <taxon>Basidiobolomycetes</taxon>
        <taxon>Basidiobolales</taxon>
        <taxon>Basidiobolaceae</taxon>
        <taxon>Basidiobolus</taxon>
    </lineage>
</organism>
<gene>
    <name evidence="14" type="primary">DRS1</name>
    <name evidence="14" type="ORF">K7432_004704</name>
</gene>
<dbReference type="EMBL" id="JASJQH010007043">
    <property type="protein sequence ID" value="KAK9719601.1"/>
    <property type="molecule type" value="Genomic_DNA"/>
</dbReference>
<evidence type="ECO:0000259" key="11">
    <source>
        <dbReference type="PROSITE" id="PS51192"/>
    </source>
</evidence>
<dbReference type="InterPro" id="IPR050079">
    <property type="entry name" value="DEAD_box_RNA_helicase"/>
</dbReference>
<dbReference type="InterPro" id="IPR014014">
    <property type="entry name" value="RNA_helicase_DEAD_Q_motif"/>
</dbReference>
<feature type="region of interest" description="Disordered" evidence="10">
    <location>
        <begin position="648"/>
        <end position="679"/>
    </location>
</feature>